<evidence type="ECO:0000313" key="3">
    <source>
        <dbReference type="EMBL" id="SVA66179.1"/>
    </source>
</evidence>
<evidence type="ECO:0000259" key="2">
    <source>
        <dbReference type="Pfam" id="PF22725"/>
    </source>
</evidence>
<organism evidence="3">
    <name type="scientific">marine metagenome</name>
    <dbReference type="NCBI Taxonomy" id="408172"/>
    <lineage>
        <taxon>unclassified sequences</taxon>
        <taxon>metagenomes</taxon>
        <taxon>ecological metagenomes</taxon>
    </lineage>
</organism>
<evidence type="ECO:0008006" key="4">
    <source>
        <dbReference type="Google" id="ProtNLM"/>
    </source>
</evidence>
<dbReference type="PANTHER" id="PTHR43377">
    <property type="entry name" value="BILIVERDIN REDUCTASE A"/>
    <property type="match status" value="1"/>
</dbReference>
<dbReference type="SUPFAM" id="SSF55347">
    <property type="entry name" value="Glyceraldehyde-3-phosphate dehydrogenase-like, C-terminal domain"/>
    <property type="match status" value="1"/>
</dbReference>
<sequence length="369" mass="40945">MENVGIGVIGCGAMGLSLVQMVVENDPRLKVIALYDPEQRSVDRALSELASSPKVCSDYTQLMDMSNVQWVMIASWNCYHHEQIVSAFKTGKHVFCQKPLALSVDECVSINRAWQQSGTTFSIGFTLRYSPHYQKMKELISNGHIGKIISMEFNETLDFNHGGYIMGDWRRLRENAGGHILEKCCHDIDLANWMVNSVARRVASFGGLNFFLPENAFHIDRIGPRNDGKAAYSTWGGLVDLNPFLSEKDIIDNQVVILEYENGVRATFHTNCNAAIPERRMYILGTEGAIRANLLTGDIHLQRIGFDTEIENKSLGIQDGHGNGDKFLAKELSDTMLHNKIPSVGLMEGLISTLTCIAVDAAMDTGTVV</sequence>
<protein>
    <recommendedName>
        <fullName evidence="4">Gfo/Idh/MocA-like oxidoreductase N-terminal domain-containing protein</fullName>
    </recommendedName>
</protein>
<dbReference type="EMBL" id="UINC01015775">
    <property type="protein sequence ID" value="SVA66179.1"/>
    <property type="molecule type" value="Genomic_DNA"/>
</dbReference>
<dbReference type="InterPro" id="IPR051450">
    <property type="entry name" value="Gfo/Idh/MocA_Oxidoreductases"/>
</dbReference>
<dbReference type="Gene3D" id="3.30.360.10">
    <property type="entry name" value="Dihydrodipicolinate Reductase, domain 2"/>
    <property type="match status" value="1"/>
</dbReference>
<dbReference type="SUPFAM" id="SSF51735">
    <property type="entry name" value="NAD(P)-binding Rossmann-fold domains"/>
    <property type="match status" value="1"/>
</dbReference>
<dbReference type="GO" id="GO:0000166">
    <property type="term" value="F:nucleotide binding"/>
    <property type="evidence" value="ECO:0007669"/>
    <property type="project" value="InterPro"/>
</dbReference>
<dbReference type="InterPro" id="IPR036291">
    <property type="entry name" value="NAD(P)-bd_dom_sf"/>
</dbReference>
<proteinExistence type="predicted"/>
<dbReference type="Gene3D" id="3.40.50.720">
    <property type="entry name" value="NAD(P)-binding Rossmann-like Domain"/>
    <property type="match status" value="1"/>
</dbReference>
<dbReference type="InterPro" id="IPR000683">
    <property type="entry name" value="Gfo/Idh/MocA-like_OxRdtase_N"/>
</dbReference>
<name>A0A381XN64_9ZZZZ</name>
<dbReference type="PANTHER" id="PTHR43377:SF2">
    <property type="entry name" value="BINDING ROSSMANN FOLD OXIDOREDUCTASE, PUTATIVE (AFU_ORTHOLOGUE AFUA_4G00560)-RELATED"/>
    <property type="match status" value="1"/>
</dbReference>
<dbReference type="InterPro" id="IPR055170">
    <property type="entry name" value="GFO_IDH_MocA-like_dom"/>
</dbReference>
<gene>
    <name evidence="3" type="ORF">METZ01_LOCUS119033</name>
</gene>
<feature type="non-terminal residue" evidence="3">
    <location>
        <position position="369"/>
    </location>
</feature>
<reference evidence="3" key="1">
    <citation type="submission" date="2018-05" db="EMBL/GenBank/DDBJ databases">
        <authorList>
            <person name="Lanie J.A."/>
            <person name="Ng W.-L."/>
            <person name="Kazmierczak K.M."/>
            <person name="Andrzejewski T.M."/>
            <person name="Davidsen T.M."/>
            <person name="Wayne K.J."/>
            <person name="Tettelin H."/>
            <person name="Glass J.I."/>
            <person name="Rusch D."/>
            <person name="Podicherti R."/>
            <person name="Tsui H.-C.T."/>
            <person name="Winkler M.E."/>
        </authorList>
    </citation>
    <scope>NUCLEOTIDE SEQUENCE</scope>
</reference>
<feature type="domain" description="Gfo/Idh/MocA-like oxidoreductase N-terminal" evidence="1">
    <location>
        <begin position="5"/>
        <end position="125"/>
    </location>
</feature>
<accession>A0A381XN64</accession>
<dbReference type="Pfam" id="PF01408">
    <property type="entry name" value="GFO_IDH_MocA"/>
    <property type="match status" value="1"/>
</dbReference>
<evidence type="ECO:0000259" key="1">
    <source>
        <dbReference type="Pfam" id="PF01408"/>
    </source>
</evidence>
<dbReference type="Pfam" id="PF22725">
    <property type="entry name" value="GFO_IDH_MocA_C3"/>
    <property type="match status" value="1"/>
</dbReference>
<dbReference type="AlphaFoldDB" id="A0A381XN64"/>
<feature type="domain" description="GFO/IDH/MocA-like oxidoreductase" evidence="2">
    <location>
        <begin position="133"/>
        <end position="291"/>
    </location>
</feature>